<organism evidence="3 4">
    <name type="scientific">Ruminococcus albus SY3</name>
    <dbReference type="NCBI Taxonomy" id="1341156"/>
    <lineage>
        <taxon>Bacteria</taxon>
        <taxon>Bacillati</taxon>
        <taxon>Bacillota</taxon>
        <taxon>Clostridia</taxon>
        <taxon>Eubacteriales</taxon>
        <taxon>Oscillospiraceae</taxon>
        <taxon>Ruminococcus</taxon>
    </lineage>
</organism>
<dbReference type="PROSITE" id="PS50887">
    <property type="entry name" value="GGDEF"/>
    <property type="match status" value="1"/>
</dbReference>
<dbReference type="PANTHER" id="PTHR45138:SF9">
    <property type="entry name" value="DIGUANYLATE CYCLASE DGCM-RELATED"/>
    <property type="match status" value="1"/>
</dbReference>
<feature type="transmembrane region" description="Helical" evidence="1">
    <location>
        <begin position="124"/>
        <end position="141"/>
    </location>
</feature>
<dbReference type="Gene3D" id="3.30.70.270">
    <property type="match status" value="1"/>
</dbReference>
<evidence type="ECO:0000313" key="3">
    <source>
        <dbReference type="EMBL" id="EXM39240.1"/>
    </source>
</evidence>
<dbReference type="SMART" id="SM00267">
    <property type="entry name" value="GGDEF"/>
    <property type="match status" value="1"/>
</dbReference>
<dbReference type="AlphaFoldDB" id="A0A011WQE4"/>
<feature type="domain" description="GGDEF" evidence="2">
    <location>
        <begin position="233"/>
        <end position="362"/>
    </location>
</feature>
<proteinExistence type="predicted"/>
<dbReference type="EMBL" id="JEOB01000002">
    <property type="protein sequence ID" value="EXM39240.1"/>
    <property type="molecule type" value="Genomic_DNA"/>
</dbReference>
<evidence type="ECO:0000259" key="2">
    <source>
        <dbReference type="PROSITE" id="PS50887"/>
    </source>
</evidence>
<dbReference type="Proteomes" id="UP000021369">
    <property type="component" value="Unassembled WGS sequence"/>
</dbReference>
<dbReference type="CDD" id="cd01949">
    <property type="entry name" value="GGDEF"/>
    <property type="match status" value="1"/>
</dbReference>
<dbReference type="NCBIfam" id="TIGR00254">
    <property type="entry name" value="GGDEF"/>
    <property type="match status" value="1"/>
</dbReference>
<dbReference type="FunFam" id="3.30.70.270:FF:000001">
    <property type="entry name" value="Diguanylate cyclase domain protein"/>
    <property type="match status" value="1"/>
</dbReference>
<dbReference type="PANTHER" id="PTHR45138">
    <property type="entry name" value="REGULATORY COMPONENTS OF SENSORY TRANSDUCTION SYSTEM"/>
    <property type="match status" value="1"/>
</dbReference>
<dbReference type="SUPFAM" id="SSF55073">
    <property type="entry name" value="Nucleotide cyclase"/>
    <property type="match status" value="1"/>
</dbReference>
<feature type="transmembrane region" description="Helical" evidence="1">
    <location>
        <begin position="99"/>
        <end position="117"/>
    </location>
</feature>
<evidence type="ECO:0000256" key="1">
    <source>
        <dbReference type="SAM" id="Phobius"/>
    </source>
</evidence>
<dbReference type="RefSeq" id="WP_037285592.1">
    <property type="nucleotide sequence ID" value="NZ_JEOB01000002.1"/>
</dbReference>
<feature type="transmembrane region" description="Helical" evidence="1">
    <location>
        <begin position="21"/>
        <end position="44"/>
    </location>
</feature>
<dbReference type="InterPro" id="IPR029787">
    <property type="entry name" value="Nucleotide_cyclase"/>
</dbReference>
<dbReference type="GO" id="GO:0052621">
    <property type="term" value="F:diguanylate cyclase activity"/>
    <property type="evidence" value="ECO:0007669"/>
    <property type="project" value="TreeGrafter"/>
</dbReference>
<dbReference type="PATRIC" id="fig|1341156.4.peg.862"/>
<dbReference type="InterPro" id="IPR000160">
    <property type="entry name" value="GGDEF_dom"/>
</dbReference>
<dbReference type="InterPro" id="IPR043128">
    <property type="entry name" value="Rev_trsase/Diguanyl_cyclase"/>
</dbReference>
<keyword evidence="1" id="KW-0472">Membrane</keyword>
<protein>
    <submittedName>
        <fullName evidence="3">Diguanylate cyclase</fullName>
    </submittedName>
</protein>
<evidence type="ECO:0000313" key="4">
    <source>
        <dbReference type="Proteomes" id="UP000021369"/>
    </source>
</evidence>
<keyword evidence="1" id="KW-1133">Transmembrane helix</keyword>
<reference evidence="3 4" key="1">
    <citation type="submission" date="2013-06" db="EMBL/GenBank/DDBJ databases">
        <title>Rumen cellulosomics: divergent fiber-degrading strategies revealed by comparative genome-wide analysis of six Ruminococcal strains.</title>
        <authorList>
            <person name="Dassa B."/>
            <person name="Borovok I."/>
            <person name="Lamed R."/>
            <person name="Flint H."/>
            <person name="Yeoman C.J."/>
            <person name="White B."/>
            <person name="Bayer E.A."/>
        </authorList>
    </citation>
    <scope>NUCLEOTIDE SEQUENCE [LARGE SCALE GENOMIC DNA]</scope>
    <source>
        <strain evidence="3 4">SY3</strain>
    </source>
</reference>
<accession>A0A011WQE4</accession>
<name>A0A011WQE4_RUMAL</name>
<dbReference type="Pfam" id="PF00990">
    <property type="entry name" value="GGDEF"/>
    <property type="match status" value="1"/>
</dbReference>
<dbReference type="OrthoDB" id="9807794at2"/>
<dbReference type="InterPro" id="IPR050469">
    <property type="entry name" value="Diguanylate_Cyclase"/>
</dbReference>
<feature type="transmembrane region" description="Helical" evidence="1">
    <location>
        <begin position="161"/>
        <end position="183"/>
    </location>
</feature>
<feature type="transmembrane region" description="Helical" evidence="1">
    <location>
        <begin position="50"/>
        <end position="68"/>
    </location>
</feature>
<sequence>MRRIKKSGINIMRFDNLNEHTVYAIGGISLLVSHIAYLAIFSILSVKPMIYYNIFSVTFYICMLILLYKSHYRKRLVLATLVEVMVHSCLGCYTMGWDMGFGTMLLFLIPIPFYLPLRKLITPYLFSLIPFALYVVIAALVKFRNPSAELYTFKDPTINNIVYYINISFAALILLYISSIYMFSRELMRFKLTNKNESLKKLATIDPLTQLFNRRAMNEYLKLVQHNCERSGKGYAVCIGDIDDFKKVNDKHGHSVGDEVLRQIATVIAQTVPAEGYAARWGGEEFLFIIPNADASCGAEFSEKIREDIYKKNFKSDNGNFRVTMTVGVCRGNPGDDIEKVISLADKHLYQGKQTGKNKTVT</sequence>
<comment type="caution">
    <text evidence="3">The sequence shown here is derived from an EMBL/GenBank/DDBJ whole genome shotgun (WGS) entry which is preliminary data.</text>
</comment>
<gene>
    <name evidence="3" type="ORF">RASY3_04490</name>
</gene>
<keyword evidence="4" id="KW-1185">Reference proteome</keyword>
<keyword evidence="1" id="KW-0812">Transmembrane</keyword>